<reference evidence="2" key="1">
    <citation type="submission" date="2023-07" db="EMBL/GenBank/DDBJ databases">
        <title>draft genome sequence of fig (Ficus carica).</title>
        <authorList>
            <person name="Takahashi T."/>
            <person name="Nishimura K."/>
        </authorList>
    </citation>
    <scope>NUCLEOTIDE SEQUENCE</scope>
</reference>
<protein>
    <submittedName>
        <fullName evidence="2">Uncharacterized protein</fullName>
    </submittedName>
</protein>
<feature type="non-terminal residue" evidence="2">
    <location>
        <position position="66"/>
    </location>
</feature>
<comment type="caution">
    <text evidence="2">The sequence shown here is derived from an EMBL/GenBank/DDBJ whole genome shotgun (WGS) entry which is preliminary data.</text>
</comment>
<keyword evidence="4" id="KW-1185">Reference proteome</keyword>
<feature type="region of interest" description="Disordered" evidence="1">
    <location>
        <begin position="1"/>
        <end position="66"/>
    </location>
</feature>
<dbReference type="EMBL" id="BTGU01008595">
    <property type="protein sequence ID" value="GMN30772.1"/>
    <property type="molecule type" value="Genomic_DNA"/>
</dbReference>
<gene>
    <name evidence="2" type="ORF">TIFTF001_050689</name>
    <name evidence="3" type="ORF">TIFTF001_050696</name>
</gene>
<sequence>MKTQGMGEPRLANSRGGETDIAGWGGVGGVGREMEFVTSTGEGANPDHGSKGGEGGRETASSSSVG</sequence>
<dbReference type="EMBL" id="BTGU01008598">
    <property type="protein sequence ID" value="GMN30831.1"/>
    <property type="molecule type" value="Genomic_DNA"/>
</dbReference>
<dbReference type="AlphaFoldDB" id="A0AA87Z987"/>
<organism evidence="2 4">
    <name type="scientific">Ficus carica</name>
    <name type="common">Common fig</name>
    <dbReference type="NCBI Taxonomy" id="3494"/>
    <lineage>
        <taxon>Eukaryota</taxon>
        <taxon>Viridiplantae</taxon>
        <taxon>Streptophyta</taxon>
        <taxon>Embryophyta</taxon>
        <taxon>Tracheophyta</taxon>
        <taxon>Spermatophyta</taxon>
        <taxon>Magnoliopsida</taxon>
        <taxon>eudicotyledons</taxon>
        <taxon>Gunneridae</taxon>
        <taxon>Pentapetalae</taxon>
        <taxon>rosids</taxon>
        <taxon>fabids</taxon>
        <taxon>Rosales</taxon>
        <taxon>Moraceae</taxon>
        <taxon>Ficeae</taxon>
        <taxon>Ficus</taxon>
    </lineage>
</organism>
<evidence type="ECO:0000313" key="3">
    <source>
        <dbReference type="EMBL" id="GMN30831.1"/>
    </source>
</evidence>
<evidence type="ECO:0000313" key="2">
    <source>
        <dbReference type="EMBL" id="GMN30772.1"/>
    </source>
</evidence>
<feature type="compositionally biased region" description="Basic and acidic residues" evidence="1">
    <location>
        <begin position="48"/>
        <end position="57"/>
    </location>
</feature>
<evidence type="ECO:0000313" key="4">
    <source>
        <dbReference type="Proteomes" id="UP001187192"/>
    </source>
</evidence>
<accession>A0AA87Z987</accession>
<name>A0AA87Z987_FICCA</name>
<evidence type="ECO:0000256" key="1">
    <source>
        <dbReference type="SAM" id="MobiDB-lite"/>
    </source>
</evidence>
<dbReference type="Proteomes" id="UP001187192">
    <property type="component" value="Unassembled WGS sequence"/>
</dbReference>
<proteinExistence type="predicted"/>